<gene>
    <name evidence="5" type="ORF">EGW08_017321</name>
</gene>
<dbReference type="Gene3D" id="1.20.1050.10">
    <property type="match status" value="1"/>
</dbReference>
<name>A0A3S1B4P1_ELYCH</name>
<evidence type="ECO:0000256" key="2">
    <source>
        <dbReference type="ARBA" id="ARBA00022679"/>
    </source>
</evidence>
<keyword evidence="6" id="KW-1185">Reference proteome</keyword>
<feature type="domain" description="GST N-terminal" evidence="4">
    <location>
        <begin position="3"/>
        <end position="80"/>
    </location>
</feature>
<dbReference type="Proteomes" id="UP000271974">
    <property type="component" value="Unassembled WGS sequence"/>
</dbReference>
<dbReference type="GO" id="GO:0004364">
    <property type="term" value="F:glutathione transferase activity"/>
    <property type="evidence" value="ECO:0007669"/>
    <property type="project" value="UniProtKB-EC"/>
</dbReference>
<dbReference type="CDD" id="cd03039">
    <property type="entry name" value="GST_N_Sigma_like"/>
    <property type="match status" value="1"/>
</dbReference>
<reference evidence="5 6" key="1">
    <citation type="submission" date="2019-01" db="EMBL/GenBank/DDBJ databases">
        <title>A draft genome assembly of the solar-powered sea slug Elysia chlorotica.</title>
        <authorList>
            <person name="Cai H."/>
            <person name="Li Q."/>
            <person name="Fang X."/>
            <person name="Li J."/>
            <person name="Curtis N.E."/>
            <person name="Altenburger A."/>
            <person name="Shibata T."/>
            <person name="Feng M."/>
            <person name="Maeda T."/>
            <person name="Schwartz J.A."/>
            <person name="Shigenobu S."/>
            <person name="Lundholm N."/>
            <person name="Nishiyama T."/>
            <person name="Yang H."/>
            <person name="Hasebe M."/>
            <person name="Li S."/>
            <person name="Pierce S.K."/>
            <person name="Wang J."/>
        </authorList>
    </citation>
    <scope>NUCLEOTIDE SEQUENCE [LARGE SCALE GENOMIC DNA]</scope>
    <source>
        <strain evidence="5">EC2010</strain>
        <tissue evidence="5">Whole organism of an adult</tissue>
    </source>
</reference>
<dbReference type="InterPro" id="IPR036282">
    <property type="entry name" value="Glutathione-S-Trfase_C_sf"/>
</dbReference>
<dbReference type="OrthoDB" id="414243at2759"/>
<dbReference type="PANTHER" id="PTHR11571">
    <property type="entry name" value="GLUTATHIONE S-TRANSFERASE"/>
    <property type="match status" value="1"/>
</dbReference>
<accession>A0A3S1B4P1</accession>
<comment type="catalytic activity">
    <reaction evidence="3">
        <text>RX + glutathione = an S-substituted glutathione + a halide anion + H(+)</text>
        <dbReference type="Rhea" id="RHEA:16437"/>
        <dbReference type="ChEBI" id="CHEBI:15378"/>
        <dbReference type="ChEBI" id="CHEBI:16042"/>
        <dbReference type="ChEBI" id="CHEBI:17792"/>
        <dbReference type="ChEBI" id="CHEBI:57925"/>
        <dbReference type="ChEBI" id="CHEBI:90779"/>
        <dbReference type="EC" id="2.5.1.18"/>
    </reaction>
</comment>
<dbReference type="Gene3D" id="3.40.30.10">
    <property type="entry name" value="Glutaredoxin"/>
    <property type="match status" value="1"/>
</dbReference>
<dbReference type="STRING" id="188477.A0A3S1B4P1"/>
<sequence length="186" mass="22131">MAPKLTLVYFNIRGRAECIRLLLHFADVDFVDRRIDFSDWTQERQYAPNHTLPYIEYQGKKFGEALPIARFLARKYRLLGSDEVEQLESEIIINHVEALRNAAFRFKSDSLLTPQQKKHLEKEFIEKKLPDFLQKMEEILASKTQQFLIGNSLPFLFQFGLGEYKDDPNIYTRIRKYNFEVAYDLW</sequence>
<dbReference type="EC" id="2.5.1.18" evidence="1"/>
<dbReference type="SUPFAM" id="SSF47616">
    <property type="entry name" value="GST C-terminal domain-like"/>
    <property type="match status" value="1"/>
</dbReference>
<dbReference type="PANTHER" id="PTHR11571:SF224">
    <property type="entry name" value="HEMATOPOIETIC PROSTAGLANDIN D SYNTHASE"/>
    <property type="match status" value="1"/>
</dbReference>
<dbReference type="Pfam" id="PF02798">
    <property type="entry name" value="GST_N"/>
    <property type="match status" value="1"/>
</dbReference>
<dbReference type="EMBL" id="RQTK01000786">
    <property type="protein sequence ID" value="RUS74922.1"/>
    <property type="molecule type" value="Genomic_DNA"/>
</dbReference>
<dbReference type="SUPFAM" id="SSF52833">
    <property type="entry name" value="Thioredoxin-like"/>
    <property type="match status" value="1"/>
</dbReference>
<organism evidence="5 6">
    <name type="scientific">Elysia chlorotica</name>
    <name type="common">Eastern emerald elysia</name>
    <name type="synonym">Sea slug</name>
    <dbReference type="NCBI Taxonomy" id="188477"/>
    <lineage>
        <taxon>Eukaryota</taxon>
        <taxon>Metazoa</taxon>
        <taxon>Spiralia</taxon>
        <taxon>Lophotrochozoa</taxon>
        <taxon>Mollusca</taxon>
        <taxon>Gastropoda</taxon>
        <taxon>Heterobranchia</taxon>
        <taxon>Euthyneura</taxon>
        <taxon>Panpulmonata</taxon>
        <taxon>Sacoglossa</taxon>
        <taxon>Placobranchoidea</taxon>
        <taxon>Plakobranchidae</taxon>
        <taxon>Elysia</taxon>
    </lineage>
</organism>
<dbReference type="InterPro" id="IPR036249">
    <property type="entry name" value="Thioredoxin-like_sf"/>
</dbReference>
<dbReference type="InterPro" id="IPR040079">
    <property type="entry name" value="Glutathione_S-Trfase"/>
</dbReference>
<comment type="caution">
    <text evidence="5">The sequence shown here is derived from an EMBL/GenBank/DDBJ whole genome shotgun (WGS) entry which is preliminary data.</text>
</comment>
<dbReference type="Pfam" id="PF14497">
    <property type="entry name" value="GST_C_3"/>
    <property type="match status" value="1"/>
</dbReference>
<evidence type="ECO:0000313" key="5">
    <source>
        <dbReference type="EMBL" id="RUS74922.1"/>
    </source>
</evidence>
<evidence type="ECO:0000313" key="6">
    <source>
        <dbReference type="Proteomes" id="UP000271974"/>
    </source>
</evidence>
<dbReference type="InterPro" id="IPR004046">
    <property type="entry name" value="GST_C"/>
</dbReference>
<dbReference type="PROSITE" id="PS50404">
    <property type="entry name" value="GST_NTER"/>
    <property type="match status" value="1"/>
</dbReference>
<evidence type="ECO:0000256" key="3">
    <source>
        <dbReference type="ARBA" id="ARBA00047960"/>
    </source>
</evidence>
<evidence type="ECO:0000256" key="1">
    <source>
        <dbReference type="ARBA" id="ARBA00012452"/>
    </source>
</evidence>
<dbReference type="GO" id="GO:0006749">
    <property type="term" value="P:glutathione metabolic process"/>
    <property type="evidence" value="ECO:0007669"/>
    <property type="project" value="TreeGrafter"/>
</dbReference>
<keyword evidence="2" id="KW-0808">Transferase</keyword>
<protein>
    <recommendedName>
        <fullName evidence="1">glutathione transferase</fullName>
        <ecNumber evidence="1">2.5.1.18</ecNumber>
    </recommendedName>
</protein>
<dbReference type="InterPro" id="IPR004045">
    <property type="entry name" value="Glutathione_S-Trfase_N"/>
</dbReference>
<dbReference type="SFLD" id="SFLDS00019">
    <property type="entry name" value="Glutathione_Transferase_(cytos"/>
    <property type="match status" value="1"/>
</dbReference>
<dbReference type="AlphaFoldDB" id="A0A3S1B4P1"/>
<evidence type="ECO:0000259" key="4">
    <source>
        <dbReference type="PROSITE" id="PS50404"/>
    </source>
</evidence>
<dbReference type="InterPro" id="IPR050213">
    <property type="entry name" value="GST_superfamily"/>
</dbReference>
<proteinExistence type="predicted"/>